<evidence type="ECO:0000256" key="1">
    <source>
        <dbReference type="SAM" id="Phobius"/>
    </source>
</evidence>
<dbReference type="PANTHER" id="PTHR43081">
    <property type="entry name" value="ADENYLATE CYCLASE, TERMINAL-DIFFERENTIATION SPECIFIC-RELATED"/>
    <property type="match status" value="1"/>
</dbReference>
<accession>A0A4Y9SYF1</accession>
<dbReference type="InterPro" id="IPR001054">
    <property type="entry name" value="A/G_cyclase"/>
</dbReference>
<dbReference type="Pfam" id="PF00211">
    <property type="entry name" value="Guanylate_cyc"/>
    <property type="match status" value="1"/>
</dbReference>
<dbReference type="GO" id="GO:0035556">
    <property type="term" value="P:intracellular signal transduction"/>
    <property type="evidence" value="ECO:0007669"/>
    <property type="project" value="InterPro"/>
</dbReference>
<gene>
    <name evidence="3" type="ORF">E4L96_00340</name>
</gene>
<dbReference type="InterPro" id="IPR029787">
    <property type="entry name" value="Nucleotide_cyclase"/>
</dbReference>
<protein>
    <submittedName>
        <fullName evidence="3">Adenylate/guanylate cyclase domain-containing protein</fullName>
    </submittedName>
</protein>
<name>A0A4Y9SYF1_9BURK</name>
<organism evidence="3 4">
    <name type="scientific">Zemynaea arenosa</name>
    <dbReference type="NCBI Taxonomy" id="2561931"/>
    <lineage>
        <taxon>Bacteria</taxon>
        <taxon>Pseudomonadati</taxon>
        <taxon>Pseudomonadota</taxon>
        <taxon>Betaproteobacteria</taxon>
        <taxon>Burkholderiales</taxon>
        <taxon>Oxalobacteraceae</taxon>
        <taxon>Telluria group</taxon>
        <taxon>Zemynaea</taxon>
    </lineage>
</organism>
<keyword evidence="1" id="KW-0812">Transmembrane</keyword>
<dbReference type="Pfam" id="PF05226">
    <property type="entry name" value="CHASE2"/>
    <property type="match status" value="1"/>
</dbReference>
<dbReference type="SUPFAM" id="SSF55073">
    <property type="entry name" value="Nucleotide cyclase"/>
    <property type="match status" value="1"/>
</dbReference>
<dbReference type="OrthoDB" id="9802500at2"/>
<sequence>MKLPATFRDLRGPVVLARLAICSAAVLLAAWAELGGLARPADEWLRDAFIRLHASPAPETRILMVDIDEATLGRHPWPWPRARMADLIENTLQAGARGVALDITFKEPADPEGDARLAALAGHAPLVLAQLLDFAPGPDPLRGGVLVGGEPAPAGNGKPASGFLANHAGLAHAQYAGNITIEPDRDGILRRVPMYSWFQGRRYPTLTLALLGCCAGPVPEVPNVMRVPLARTPEAYANVSAGDVLDGRLSQAQAAGKLVLIGSSALSIGDKVASPLGSYTPGLLIHAELLSGLLDLQAGTAPTPWPGRTLGMLFGLGLAGLAFLSLPRFSAVTNVLLLAGAAALWLGVAYAAAPHDPTFSTAGPLLAALFLLGVAVPFHWQLAQRKSRQLLGTLRQYVATSVVDELLRRDLKDPLAPRQLEVTTLIADLEGYTTHVEALPVEEAARLTTGFLDCLTRPVLDKHGTLDKYTGDGLVAFWGAPLPQDEHADLALDAALAILEEVQRFSAARERDGKSRLRVRIGIESGTAMAGDYGSSLRSIYTAVGDSVNTAARLEQAARDYPYDVIIGQGTVARARRHRFLTLGERMLRGKEKPVTVYTFDLPAREAA</sequence>
<dbReference type="EMBL" id="SPVF01000006">
    <property type="protein sequence ID" value="TFW30244.1"/>
    <property type="molecule type" value="Genomic_DNA"/>
</dbReference>
<dbReference type="GO" id="GO:0009190">
    <property type="term" value="P:cyclic nucleotide biosynthetic process"/>
    <property type="evidence" value="ECO:0007669"/>
    <property type="project" value="InterPro"/>
</dbReference>
<feature type="transmembrane region" description="Helical" evidence="1">
    <location>
        <begin position="305"/>
        <end position="324"/>
    </location>
</feature>
<dbReference type="PANTHER" id="PTHR43081:SF1">
    <property type="entry name" value="ADENYLATE CYCLASE, TERMINAL-DIFFERENTIATION SPECIFIC"/>
    <property type="match status" value="1"/>
</dbReference>
<dbReference type="InterPro" id="IPR007890">
    <property type="entry name" value="CHASE2"/>
</dbReference>
<evidence type="ECO:0000313" key="4">
    <source>
        <dbReference type="Proteomes" id="UP000298438"/>
    </source>
</evidence>
<feature type="transmembrane region" description="Helical" evidence="1">
    <location>
        <begin position="359"/>
        <end position="380"/>
    </location>
</feature>
<keyword evidence="4" id="KW-1185">Reference proteome</keyword>
<comment type="caution">
    <text evidence="3">The sequence shown here is derived from an EMBL/GenBank/DDBJ whole genome shotgun (WGS) entry which is preliminary data.</text>
</comment>
<dbReference type="Proteomes" id="UP000298438">
    <property type="component" value="Unassembled WGS sequence"/>
</dbReference>
<evidence type="ECO:0000313" key="3">
    <source>
        <dbReference type="EMBL" id="TFW30244.1"/>
    </source>
</evidence>
<dbReference type="SMART" id="SM01080">
    <property type="entry name" value="CHASE2"/>
    <property type="match status" value="1"/>
</dbReference>
<feature type="transmembrane region" description="Helical" evidence="1">
    <location>
        <begin position="331"/>
        <end position="353"/>
    </location>
</feature>
<dbReference type="AlphaFoldDB" id="A0A4Y9SYF1"/>
<dbReference type="GO" id="GO:0004016">
    <property type="term" value="F:adenylate cyclase activity"/>
    <property type="evidence" value="ECO:0007669"/>
    <property type="project" value="UniProtKB-ARBA"/>
</dbReference>
<dbReference type="SMART" id="SM00044">
    <property type="entry name" value="CYCc"/>
    <property type="match status" value="1"/>
</dbReference>
<dbReference type="InterPro" id="IPR050697">
    <property type="entry name" value="Adenylyl/Guanylyl_Cyclase_3/4"/>
</dbReference>
<evidence type="ECO:0000259" key="2">
    <source>
        <dbReference type="PROSITE" id="PS50125"/>
    </source>
</evidence>
<dbReference type="RefSeq" id="WP_135205253.1">
    <property type="nucleotide sequence ID" value="NZ_SPVF01000006.1"/>
</dbReference>
<keyword evidence="1" id="KW-1133">Transmembrane helix</keyword>
<dbReference type="PROSITE" id="PS50125">
    <property type="entry name" value="GUANYLATE_CYCLASE_2"/>
    <property type="match status" value="1"/>
</dbReference>
<proteinExistence type="predicted"/>
<dbReference type="Gene3D" id="3.30.70.1230">
    <property type="entry name" value="Nucleotide cyclase"/>
    <property type="match status" value="1"/>
</dbReference>
<dbReference type="CDD" id="cd07302">
    <property type="entry name" value="CHD"/>
    <property type="match status" value="1"/>
</dbReference>
<keyword evidence="1" id="KW-0472">Membrane</keyword>
<feature type="domain" description="Guanylate cyclase" evidence="2">
    <location>
        <begin position="423"/>
        <end position="555"/>
    </location>
</feature>
<reference evidence="3 4" key="1">
    <citation type="submission" date="2019-03" db="EMBL/GenBank/DDBJ databases">
        <title>Draft Genome Sequence of Massilia arenosa sp. nov., a Novel Massilia Species Isolated from a Sandy-loam Maize Soil.</title>
        <authorList>
            <person name="Raths R."/>
            <person name="Peta V."/>
            <person name="Bucking H."/>
        </authorList>
    </citation>
    <scope>NUCLEOTIDE SEQUENCE [LARGE SCALE GENOMIC DNA]</scope>
    <source>
        <strain evidence="3 4">MC02</strain>
    </source>
</reference>